<dbReference type="Pfam" id="PF00076">
    <property type="entry name" value="RRM_1"/>
    <property type="match status" value="1"/>
</dbReference>
<name>A0A9W3C3T4_RAPSA</name>
<evidence type="ECO:0000259" key="4">
    <source>
        <dbReference type="PROSITE" id="PS50102"/>
    </source>
</evidence>
<feature type="region of interest" description="Disordered" evidence="3">
    <location>
        <begin position="1"/>
        <end position="39"/>
    </location>
</feature>
<dbReference type="GeneID" id="108816963"/>
<dbReference type="SMART" id="SM00360">
    <property type="entry name" value="RRM"/>
    <property type="match status" value="1"/>
</dbReference>
<organism evidence="5 6">
    <name type="scientific">Raphanus sativus</name>
    <name type="common">Radish</name>
    <name type="synonym">Raphanus raphanistrum var. sativus</name>
    <dbReference type="NCBI Taxonomy" id="3726"/>
    <lineage>
        <taxon>Eukaryota</taxon>
        <taxon>Viridiplantae</taxon>
        <taxon>Streptophyta</taxon>
        <taxon>Embryophyta</taxon>
        <taxon>Tracheophyta</taxon>
        <taxon>Spermatophyta</taxon>
        <taxon>Magnoliopsida</taxon>
        <taxon>eudicotyledons</taxon>
        <taxon>Gunneridae</taxon>
        <taxon>Pentapetalae</taxon>
        <taxon>rosids</taxon>
        <taxon>malvids</taxon>
        <taxon>Brassicales</taxon>
        <taxon>Brassicaceae</taxon>
        <taxon>Brassiceae</taxon>
        <taxon>Raphanus</taxon>
    </lineage>
</organism>
<proteinExistence type="predicted"/>
<dbReference type="OrthoDB" id="1112392at2759"/>
<reference evidence="6" key="2">
    <citation type="submission" date="2025-08" db="UniProtKB">
        <authorList>
            <consortium name="RefSeq"/>
        </authorList>
    </citation>
    <scope>IDENTIFICATION</scope>
    <source>
        <tissue evidence="6">Leaf</tissue>
    </source>
</reference>
<dbReference type="InterPro" id="IPR035979">
    <property type="entry name" value="RBD_domain_sf"/>
</dbReference>
<dbReference type="AlphaFoldDB" id="A0A9W3C3T4"/>
<dbReference type="KEGG" id="rsz:108816963"/>
<dbReference type="PANTHER" id="PTHR23236:SF11">
    <property type="entry name" value="EUKARYOTIC TRANSLATION INITIATION FACTOR 4H"/>
    <property type="match status" value="1"/>
</dbReference>
<evidence type="ECO:0000256" key="2">
    <source>
        <dbReference type="PROSITE-ProRule" id="PRU00176"/>
    </source>
</evidence>
<dbReference type="PROSITE" id="PS50102">
    <property type="entry name" value="RRM"/>
    <property type="match status" value="1"/>
</dbReference>
<dbReference type="GO" id="GO:0005730">
    <property type="term" value="C:nucleolus"/>
    <property type="evidence" value="ECO:0007669"/>
    <property type="project" value="TreeGrafter"/>
</dbReference>
<feature type="region of interest" description="Disordered" evidence="3">
    <location>
        <begin position="113"/>
        <end position="146"/>
    </location>
</feature>
<dbReference type="RefSeq" id="XP_056846261.1">
    <property type="nucleotide sequence ID" value="XM_056990281.1"/>
</dbReference>
<evidence type="ECO:0000256" key="1">
    <source>
        <dbReference type="ARBA" id="ARBA00022884"/>
    </source>
</evidence>
<keyword evidence="5" id="KW-1185">Reference proteome</keyword>
<gene>
    <name evidence="6" type="primary">LOC108816963</name>
</gene>
<evidence type="ECO:0000256" key="3">
    <source>
        <dbReference type="SAM" id="MobiDB-lite"/>
    </source>
</evidence>
<dbReference type="Gene3D" id="3.30.70.330">
    <property type="match status" value="1"/>
</dbReference>
<evidence type="ECO:0000313" key="6">
    <source>
        <dbReference type="RefSeq" id="XP_056846261.1"/>
    </source>
</evidence>
<feature type="domain" description="RRM" evidence="4">
    <location>
        <begin position="147"/>
        <end position="223"/>
    </location>
</feature>
<dbReference type="InterPro" id="IPR000504">
    <property type="entry name" value="RRM_dom"/>
</dbReference>
<dbReference type="SUPFAM" id="SSF54928">
    <property type="entry name" value="RNA-binding domain, RBD"/>
    <property type="match status" value="1"/>
</dbReference>
<reference evidence="5" key="1">
    <citation type="journal article" date="2019" name="Database">
        <title>The radish genome database (RadishGD): an integrated information resource for radish genomics.</title>
        <authorList>
            <person name="Yu H.J."/>
            <person name="Baek S."/>
            <person name="Lee Y.J."/>
            <person name="Cho A."/>
            <person name="Mun J.H."/>
        </authorList>
    </citation>
    <scope>NUCLEOTIDE SEQUENCE [LARGE SCALE GENOMIC DNA]</scope>
    <source>
        <strain evidence="5">cv. WK10039</strain>
    </source>
</reference>
<dbReference type="InterPro" id="IPR012677">
    <property type="entry name" value="Nucleotide-bd_a/b_plait_sf"/>
</dbReference>
<sequence length="225" mass="24924">MKEMNAEQDFTGEASTSHHQKRQRRLPSTVEEEEKVGDVTEARSRTMFDLDLLDCPVCFHALTNPIFQAEAAPTAIEATNPLNEGQRELSDEFNTKLNLDNQNEASDEKMLMEADYSSSSDDSSESEEEPMIVNPQPPRSTTTGGSRTLFAGNLALQVKKSDIEEFFQEAGQVVDVKFSTGPDGSCRGFSHILFSSPEEAQNALGFQGRTLLGRPIRLDMALERS</sequence>
<evidence type="ECO:0000313" key="5">
    <source>
        <dbReference type="Proteomes" id="UP000504610"/>
    </source>
</evidence>
<keyword evidence="1 2" id="KW-0694">RNA-binding</keyword>
<accession>A0A9W3C3T4</accession>
<protein>
    <submittedName>
        <fullName evidence="6">Nucleolin 1-like isoform X1</fullName>
    </submittedName>
</protein>
<dbReference type="Proteomes" id="UP000504610">
    <property type="component" value="Chromosome 7"/>
</dbReference>
<dbReference type="PANTHER" id="PTHR23236">
    <property type="entry name" value="EUKARYOTIC TRANSLATION INITIATION FACTOR 4B/4H"/>
    <property type="match status" value="1"/>
</dbReference>
<dbReference type="GO" id="GO:0003723">
    <property type="term" value="F:RNA binding"/>
    <property type="evidence" value="ECO:0007669"/>
    <property type="project" value="UniProtKB-UniRule"/>
</dbReference>